<feature type="transmembrane region" description="Helical" evidence="9">
    <location>
        <begin position="20"/>
        <end position="37"/>
    </location>
</feature>
<dbReference type="InterPro" id="IPR022813">
    <property type="entry name" value="SecD/SecF_arch_bac"/>
</dbReference>
<keyword evidence="8 9" id="KW-0472">Membrane</keyword>
<evidence type="ECO:0000256" key="3">
    <source>
        <dbReference type="ARBA" id="ARBA00022475"/>
    </source>
</evidence>
<feature type="domain" description="Protein export membrane protein SecD/SecF C-terminal" evidence="10">
    <location>
        <begin position="192"/>
        <end position="343"/>
    </location>
</feature>
<evidence type="ECO:0000256" key="8">
    <source>
        <dbReference type="ARBA" id="ARBA00023136"/>
    </source>
</evidence>
<dbReference type="NCBIfam" id="TIGR00966">
    <property type="entry name" value="transloc_SecF"/>
    <property type="match status" value="1"/>
</dbReference>
<comment type="subcellular location">
    <subcellularLocation>
        <location evidence="1 9">Cell membrane</location>
        <topology evidence="1 9">Multi-pass membrane protein</topology>
    </subcellularLocation>
</comment>
<evidence type="ECO:0000256" key="5">
    <source>
        <dbReference type="ARBA" id="ARBA00022927"/>
    </source>
</evidence>
<keyword evidence="12" id="KW-1185">Reference proteome</keyword>
<feature type="transmembrane region" description="Helical" evidence="9">
    <location>
        <begin position="142"/>
        <end position="158"/>
    </location>
</feature>
<dbReference type="AlphaFoldDB" id="A0A7V1K5W6"/>
<sequence length="357" mass="39541">MWEIIKPGVNIDFIRLRKWALSLSGLLILLGLISLIMKGGPQYGIDFAGGTIIQIKFNKPVTADDIRGAIKKTNLKGVTIQQFGSTQSHEYLVRTQTTSGALQRISELLKKTLEEKLGKGVVKIRRVEMVGPKVGKDLREKALLALFYAILLIGIYISGRFEMKWGTSAIMATCLLAILYIFSLLKVSLSFLVVIAFIATLILYALLRLRFALGAVLAIIHDVFITVGVFSLCNKEIDLLIIAALLTIMGYSLNDTIVVFDRIRENIRKATKEGLASIINRSINETLSRTILTSGTTFFPLLAFYFLGGGVIHNFAFALLIGITVGTYSSIFIASPVLTALEKKQLFARMYKKIKVR</sequence>
<dbReference type="GO" id="GO:0006605">
    <property type="term" value="P:protein targeting"/>
    <property type="evidence" value="ECO:0007669"/>
    <property type="project" value="UniProtKB-UniRule"/>
</dbReference>
<evidence type="ECO:0000259" key="10">
    <source>
        <dbReference type="Pfam" id="PF02355"/>
    </source>
</evidence>
<feature type="transmembrane region" description="Helical" evidence="9">
    <location>
        <begin position="165"/>
        <end position="183"/>
    </location>
</feature>
<keyword evidence="7 9" id="KW-0811">Translocation</keyword>
<name>A0A7V1K5W6_DESA2</name>
<evidence type="ECO:0000256" key="2">
    <source>
        <dbReference type="ARBA" id="ARBA00022448"/>
    </source>
</evidence>
<dbReference type="HAMAP" id="MF_01464_B">
    <property type="entry name" value="SecF_B"/>
    <property type="match status" value="1"/>
</dbReference>
<comment type="function">
    <text evidence="9">Part of the Sec protein translocase complex. Interacts with the SecYEG preprotein conducting channel. SecDF uses the proton motive force (PMF) to complete protein translocation after the ATP-dependent function of SecA.</text>
</comment>
<dbReference type="GO" id="GO:0015450">
    <property type="term" value="F:protein-transporting ATPase activity"/>
    <property type="evidence" value="ECO:0007669"/>
    <property type="project" value="InterPro"/>
</dbReference>
<feature type="transmembrane region" description="Helical" evidence="9">
    <location>
        <begin position="189"/>
        <end position="207"/>
    </location>
</feature>
<dbReference type="PANTHER" id="PTHR30081:SF8">
    <property type="entry name" value="PROTEIN TRANSLOCASE SUBUNIT SECF"/>
    <property type="match status" value="1"/>
</dbReference>
<comment type="similarity">
    <text evidence="9">Belongs to the SecD/SecF family. SecF subfamily.</text>
</comment>
<dbReference type="PRINTS" id="PR01755">
    <property type="entry name" value="SECFTRNLCASE"/>
</dbReference>
<dbReference type="PANTHER" id="PTHR30081">
    <property type="entry name" value="PROTEIN-EXPORT MEMBRANE PROTEIN SEC"/>
    <property type="match status" value="1"/>
</dbReference>
<accession>A0A7V1K5W6</accession>
<evidence type="ECO:0000256" key="1">
    <source>
        <dbReference type="ARBA" id="ARBA00004651"/>
    </source>
</evidence>
<dbReference type="InterPro" id="IPR048634">
    <property type="entry name" value="SecD_SecF_C"/>
</dbReference>
<keyword evidence="6 9" id="KW-1133">Transmembrane helix</keyword>
<protein>
    <recommendedName>
        <fullName evidence="9">Protein-export membrane protein SecF</fullName>
    </recommendedName>
</protein>
<evidence type="ECO:0000256" key="7">
    <source>
        <dbReference type="ARBA" id="ARBA00023010"/>
    </source>
</evidence>
<evidence type="ECO:0000256" key="9">
    <source>
        <dbReference type="HAMAP-Rule" id="MF_01464"/>
    </source>
</evidence>
<dbReference type="Pfam" id="PF07549">
    <property type="entry name" value="Sec_GG"/>
    <property type="match status" value="1"/>
</dbReference>
<keyword evidence="3 9" id="KW-1003">Cell membrane</keyword>
<dbReference type="InterPro" id="IPR022645">
    <property type="entry name" value="SecD/SecF_bac"/>
</dbReference>
<dbReference type="InterPro" id="IPR005665">
    <property type="entry name" value="SecF_bac"/>
</dbReference>
<dbReference type="RefSeq" id="WP_066060150.1">
    <property type="nucleotide sequence ID" value="NZ_CP013015.1"/>
</dbReference>
<evidence type="ECO:0000256" key="4">
    <source>
        <dbReference type="ARBA" id="ARBA00022692"/>
    </source>
</evidence>
<dbReference type="InterPro" id="IPR022646">
    <property type="entry name" value="SecD/SecF_CS"/>
</dbReference>
<dbReference type="EMBL" id="CP013015">
    <property type="protein sequence ID" value="AMM39865.1"/>
    <property type="molecule type" value="Genomic_DNA"/>
</dbReference>
<feature type="transmembrane region" description="Helical" evidence="9">
    <location>
        <begin position="239"/>
        <end position="260"/>
    </location>
</feature>
<dbReference type="KEGG" id="daw:HS1_000058"/>
<evidence type="ECO:0000313" key="12">
    <source>
        <dbReference type="Proteomes" id="UP000070560"/>
    </source>
</evidence>
<evidence type="ECO:0000313" key="11">
    <source>
        <dbReference type="EMBL" id="AMM39865.1"/>
    </source>
</evidence>
<dbReference type="Proteomes" id="UP000070560">
    <property type="component" value="Chromosome"/>
</dbReference>
<gene>
    <name evidence="9" type="primary">secF</name>
    <name evidence="11" type="ORF">HS1_000058</name>
</gene>
<dbReference type="Pfam" id="PF02355">
    <property type="entry name" value="SecD_SecF_C"/>
    <property type="match status" value="1"/>
</dbReference>
<reference evidence="11 12" key="1">
    <citation type="submission" date="2015-10" db="EMBL/GenBank/DDBJ databases">
        <title>Candidatus Desulfofervidus auxilii, a hydrogenotrophic sulfate-reducing bacterium involved in the thermophilic anaerobic oxidation of methane.</title>
        <authorList>
            <person name="Krukenberg V."/>
            <person name="Richter M."/>
            <person name="Wegener G."/>
        </authorList>
    </citation>
    <scope>NUCLEOTIDE SEQUENCE [LARGE SCALE GENOMIC DNA]</scope>
    <source>
        <strain evidence="11 12">HS1</strain>
    </source>
</reference>
<comment type="caution">
    <text evidence="9">Lacks conserved residue(s) required for the propagation of feature annotation.</text>
</comment>
<feature type="transmembrane region" description="Helical" evidence="9">
    <location>
        <begin position="315"/>
        <end position="341"/>
    </location>
</feature>
<dbReference type="GO" id="GO:0043952">
    <property type="term" value="P:protein transport by the Sec complex"/>
    <property type="evidence" value="ECO:0007669"/>
    <property type="project" value="UniProtKB-UniRule"/>
</dbReference>
<keyword evidence="4 9" id="KW-0812">Transmembrane</keyword>
<keyword evidence="2 9" id="KW-0813">Transport</keyword>
<comment type="subunit">
    <text evidence="9">Forms a complex with SecD. Part of the essential Sec protein translocation apparatus which comprises SecA, SecYEG and auxiliary proteins SecDF. Other proteins may also be involved.</text>
</comment>
<feature type="transmembrane region" description="Helical" evidence="9">
    <location>
        <begin position="291"/>
        <end position="309"/>
    </location>
</feature>
<organism evidence="11 12">
    <name type="scientific">Desulfofervidus auxilii</name>
    <dbReference type="NCBI Taxonomy" id="1621989"/>
    <lineage>
        <taxon>Bacteria</taxon>
        <taxon>Pseudomonadati</taxon>
        <taxon>Thermodesulfobacteriota</taxon>
        <taxon>Candidatus Desulfofervidia</taxon>
        <taxon>Candidatus Desulfofervidales</taxon>
        <taxon>Candidatus Desulfofervidaceae</taxon>
        <taxon>Candidatus Desulfofervidus</taxon>
    </lineage>
</organism>
<dbReference type="OrthoDB" id="9774769at2"/>
<evidence type="ECO:0000256" key="6">
    <source>
        <dbReference type="ARBA" id="ARBA00022989"/>
    </source>
</evidence>
<dbReference type="GO" id="GO:0065002">
    <property type="term" value="P:intracellular protein transmembrane transport"/>
    <property type="evidence" value="ECO:0007669"/>
    <property type="project" value="UniProtKB-UniRule"/>
</dbReference>
<dbReference type="SUPFAM" id="SSF82866">
    <property type="entry name" value="Multidrug efflux transporter AcrB transmembrane domain"/>
    <property type="match status" value="1"/>
</dbReference>
<dbReference type="Gene3D" id="1.20.1640.10">
    <property type="entry name" value="Multidrug efflux transporter AcrB transmembrane domain"/>
    <property type="match status" value="1"/>
</dbReference>
<dbReference type="Gene3D" id="3.30.70.2040">
    <property type="match status" value="1"/>
</dbReference>
<proteinExistence type="inferred from homology"/>
<dbReference type="GO" id="GO:0005886">
    <property type="term" value="C:plasma membrane"/>
    <property type="evidence" value="ECO:0007669"/>
    <property type="project" value="UniProtKB-SubCell"/>
</dbReference>
<feature type="transmembrane region" description="Helical" evidence="9">
    <location>
        <begin position="214"/>
        <end position="233"/>
    </location>
</feature>
<keyword evidence="5 9" id="KW-0653">Protein transport</keyword>